<feature type="transmembrane region" description="Helical" evidence="7">
    <location>
        <begin position="122"/>
        <end position="143"/>
    </location>
</feature>
<dbReference type="Pfam" id="PF00482">
    <property type="entry name" value="T2SSF"/>
    <property type="match status" value="2"/>
</dbReference>
<keyword evidence="10" id="KW-1185">Reference proteome</keyword>
<evidence type="ECO:0000313" key="9">
    <source>
        <dbReference type="EMBL" id="MEQ2473581.1"/>
    </source>
</evidence>
<name>A0ABV1FKL7_9FIRM</name>
<keyword evidence="6 7" id="KW-0472">Membrane</keyword>
<gene>
    <name evidence="9" type="ORF">WMO29_13945</name>
</gene>
<keyword evidence="5 7" id="KW-1133">Transmembrane helix</keyword>
<comment type="similarity">
    <text evidence="2">Belongs to the GSP F family.</text>
</comment>
<evidence type="ECO:0000256" key="2">
    <source>
        <dbReference type="ARBA" id="ARBA00005745"/>
    </source>
</evidence>
<dbReference type="RefSeq" id="WP_349165184.1">
    <property type="nucleotide sequence ID" value="NZ_JBBMFE010000015.1"/>
</dbReference>
<evidence type="ECO:0000256" key="4">
    <source>
        <dbReference type="ARBA" id="ARBA00022692"/>
    </source>
</evidence>
<dbReference type="InterPro" id="IPR003004">
    <property type="entry name" value="GspF/PilC"/>
</dbReference>
<dbReference type="InterPro" id="IPR018076">
    <property type="entry name" value="T2SS_GspF_dom"/>
</dbReference>
<feature type="domain" description="Type II secretion system protein GspF" evidence="8">
    <location>
        <begin position="19"/>
        <end position="141"/>
    </location>
</feature>
<dbReference type="EMBL" id="JBBMFE010000015">
    <property type="protein sequence ID" value="MEQ2473581.1"/>
    <property type="molecule type" value="Genomic_DNA"/>
</dbReference>
<organism evidence="9 10">
    <name type="scientific">Laedolimicola intestinihominis</name>
    <dbReference type="NCBI Taxonomy" id="3133166"/>
    <lineage>
        <taxon>Bacteria</taxon>
        <taxon>Bacillati</taxon>
        <taxon>Bacillota</taxon>
        <taxon>Clostridia</taxon>
        <taxon>Lachnospirales</taxon>
        <taxon>Lachnospiraceae</taxon>
        <taxon>Laedolimicola</taxon>
    </lineage>
</organism>
<comment type="caution">
    <text evidence="9">The sequence shown here is derived from an EMBL/GenBank/DDBJ whole genome shotgun (WGS) entry which is preliminary data.</text>
</comment>
<evidence type="ECO:0000256" key="6">
    <source>
        <dbReference type="ARBA" id="ARBA00023136"/>
    </source>
</evidence>
<proteinExistence type="inferred from homology"/>
<feature type="domain" description="Type II secretion system protein GspF" evidence="8">
    <location>
        <begin position="222"/>
        <end position="343"/>
    </location>
</feature>
<reference evidence="9 10" key="1">
    <citation type="submission" date="2024-03" db="EMBL/GenBank/DDBJ databases">
        <title>Human intestinal bacterial collection.</title>
        <authorList>
            <person name="Pauvert C."/>
            <person name="Hitch T.C.A."/>
            <person name="Clavel T."/>
        </authorList>
    </citation>
    <scope>NUCLEOTIDE SEQUENCE [LARGE SCALE GENOMIC DNA]</scope>
    <source>
        <strain evidence="9 10">CLA-AA-H132</strain>
    </source>
</reference>
<dbReference type="PANTHER" id="PTHR30012">
    <property type="entry name" value="GENERAL SECRETION PATHWAY PROTEIN"/>
    <property type="match status" value="1"/>
</dbReference>
<feature type="transmembrane region" description="Helical" evidence="7">
    <location>
        <begin position="171"/>
        <end position="190"/>
    </location>
</feature>
<dbReference type="PANTHER" id="PTHR30012:SF0">
    <property type="entry name" value="TYPE II SECRETION SYSTEM PROTEIN F-RELATED"/>
    <property type="match status" value="1"/>
</dbReference>
<evidence type="ECO:0000256" key="7">
    <source>
        <dbReference type="SAM" id="Phobius"/>
    </source>
</evidence>
<comment type="subcellular location">
    <subcellularLocation>
        <location evidence="1">Cell membrane</location>
        <topology evidence="1">Multi-pass membrane protein</topology>
    </subcellularLocation>
</comment>
<dbReference type="Proteomes" id="UP001438008">
    <property type="component" value="Unassembled WGS sequence"/>
</dbReference>
<keyword evidence="3" id="KW-1003">Cell membrane</keyword>
<dbReference type="PRINTS" id="PR00812">
    <property type="entry name" value="BCTERIALGSPF"/>
</dbReference>
<evidence type="ECO:0000256" key="1">
    <source>
        <dbReference type="ARBA" id="ARBA00004651"/>
    </source>
</evidence>
<evidence type="ECO:0000256" key="3">
    <source>
        <dbReference type="ARBA" id="ARBA00022475"/>
    </source>
</evidence>
<dbReference type="Gene3D" id="1.20.81.30">
    <property type="entry name" value="Type II secretion system (T2SS), domain F"/>
    <property type="match status" value="2"/>
</dbReference>
<evidence type="ECO:0000313" key="10">
    <source>
        <dbReference type="Proteomes" id="UP001438008"/>
    </source>
</evidence>
<evidence type="ECO:0000259" key="8">
    <source>
        <dbReference type="Pfam" id="PF00482"/>
    </source>
</evidence>
<dbReference type="InterPro" id="IPR042094">
    <property type="entry name" value="T2SS_GspF_sf"/>
</dbReference>
<protein>
    <submittedName>
        <fullName evidence="9">Type II secretion system F family protein</fullName>
    </submittedName>
</protein>
<keyword evidence="4 7" id="KW-0812">Transmembrane</keyword>
<feature type="transmembrane region" description="Helical" evidence="7">
    <location>
        <begin position="324"/>
        <end position="348"/>
    </location>
</feature>
<sequence>MDEIKIKQKAFSNPELAAFCGQLSLILHSGISSLEGISILLEDSKDPEEQAVLQRLLERLQETGSLATAFADAGLFPAYLLSMTELGEQTGTLDEVMKALSLHYEREEAISRNVKNALTYPLIMSAMMAAVIVILLVKVMPIFQQVFRQLGTEMTGFSRVLMGLGTALNRYSILFIVLLLLVIAAAFAGTHTAGGRRFFRKIGLHFSRIRSMQEQLSVCRFASGMAISLKSGLTQEQSLELTERLIEDTDFCKKLEACRNGLSEGQDLAALLHQEQILTGVYARMASIGARTGELDAVLERIADLCQEDLDDRMNRTLAVLEPTLVITLSLIVGVILLSAMLPLMGILSSL</sequence>
<accession>A0ABV1FKL7</accession>
<evidence type="ECO:0000256" key="5">
    <source>
        <dbReference type="ARBA" id="ARBA00022989"/>
    </source>
</evidence>